<keyword evidence="2" id="KW-1185">Reference proteome</keyword>
<sequence length="282" mass="32646">MDCALTTKKTDFCIVLSLSGSTRAQILTHLKKDKSEIYSTSTTIYNCMIEDYVWALIILKDLYSPGYLPSLFFTDDGQLLQKGVAEVFPETTNFLCAFHINRNVYADSKTSMIKDNPEDLEKIKGDRYALWMSESYAMYKINLDCVEISWGNMYPKWISYVKNNSWLIKHFDNTMTNHIEGEHVILKRFFKSGYDKCSVNQGVKLNASFEKSKNICLHEHRRSPCIKHLVYHVSRTLLDFISMETKSLSNRDLGHYQHLIPKTHGLPCPCEISKCYRMGKTL</sequence>
<dbReference type="EMBL" id="JAJJMB010017971">
    <property type="protein sequence ID" value="KAI3833288.1"/>
    <property type="molecule type" value="Genomic_DNA"/>
</dbReference>
<gene>
    <name evidence="1" type="ORF">MKW98_006387</name>
</gene>
<dbReference type="Proteomes" id="UP001202328">
    <property type="component" value="Unassembled WGS sequence"/>
</dbReference>
<evidence type="ECO:0000313" key="1">
    <source>
        <dbReference type="EMBL" id="KAI3833288.1"/>
    </source>
</evidence>
<reference evidence="1" key="1">
    <citation type="submission" date="2022-04" db="EMBL/GenBank/DDBJ databases">
        <title>A functionally conserved STORR gene fusion in Papaver species that diverged 16.8 million years ago.</title>
        <authorList>
            <person name="Catania T."/>
        </authorList>
    </citation>
    <scope>NUCLEOTIDE SEQUENCE</scope>
    <source>
        <strain evidence="1">S-188037</strain>
    </source>
</reference>
<accession>A0AAD4X316</accession>
<evidence type="ECO:0008006" key="3">
    <source>
        <dbReference type="Google" id="ProtNLM"/>
    </source>
</evidence>
<name>A0AAD4X316_9MAGN</name>
<protein>
    <recommendedName>
        <fullName evidence="3">Protein FAR1-RELATED SEQUENCE</fullName>
    </recommendedName>
</protein>
<evidence type="ECO:0000313" key="2">
    <source>
        <dbReference type="Proteomes" id="UP001202328"/>
    </source>
</evidence>
<organism evidence="1 2">
    <name type="scientific">Papaver atlanticum</name>
    <dbReference type="NCBI Taxonomy" id="357466"/>
    <lineage>
        <taxon>Eukaryota</taxon>
        <taxon>Viridiplantae</taxon>
        <taxon>Streptophyta</taxon>
        <taxon>Embryophyta</taxon>
        <taxon>Tracheophyta</taxon>
        <taxon>Spermatophyta</taxon>
        <taxon>Magnoliopsida</taxon>
        <taxon>Ranunculales</taxon>
        <taxon>Papaveraceae</taxon>
        <taxon>Papaveroideae</taxon>
        <taxon>Papaver</taxon>
    </lineage>
</organism>
<dbReference type="AlphaFoldDB" id="A0AAD4X316"/>
<comment type="caution">
    <text evidence="1">The sequence shown here is derived from an EMBL/GenBank/DDBJ whole genome shotgun (WGS) entry which is preliminary data.</text>
</comment>
<proteinExistence type="predicted"/>